<dbReference type="GO" id="GO:0016874">
    <property type="term" value="F:ligase activity"/>
    <property type="evidence" value="ECO:0007669"/>
    <property type="project" value="UniProtKB-KW"/>
</dbReference>
<dbReference type="PANTHER" id="PTHR37422">
    <property type="entry name" value="TEICHURONIC ACID BIOSYNTHESIS PROTEIN TUAE"/>
    <property type="match status" value="1"/>
</dbReference>
<feature type="transmembrane region" description="Helical" evidence="5">
    <location>
        <begin position="45"/>
        <end position="63"/>
    </location>
</feature>
<gene>
    <name evidence="7" type="ORF">ACFSCW_00625</name>
</gene>
<feature type="transmembrane region" description="Helical" evidence="5">
    <location>
        <begin position="425"/>
        <end position="444"/>
    </location>
</feature>
<protein>
    <submittedName>
        <fullName evidence="7">O-antigen ligase family protein</fullName>
    </submittedName>
</protein>
<evidence type="ECO:0000256" key="2">
    <source>
        <dbReference type="ARBA" id="ARBA00022692"/>
    </source>
</evidence>
<comment type="subcellular location">
    <subcellularLocation>
        <location evidence="1">Membrane</location>
        <topology evidence="1">Multi-pass membrane protein</topology>
    </subcellularLocation>
</comment>
<feature type="transmembrane region" description="Helical" evidence="5">
    <location>
        <begin position="99"/>
        <end position="119"/>
    </location>
</feature>
<feature type="transmembrane region" description="Helical" evidence="5">
    <location>
        <begin position="20"/>
        <end position="39"/>
    </location>
</feature>
<proteinExistence type="predicted"/>
<comment type="caution">
    <text evidence="7">The sequence shown here is derived from an EMBL/GenBank/DDBJ whole genome shotgun (WGS) entry which is preliminary data.</text>
</comment>
<evidence type="ECO:0000313" key="7">
    <source>
        <dbReference type="EMBL" id="MFD1610298.1"/>
    </source>
</evidence>
<feature type="transmembrane region" description="Helical" evidence="5">
    <location>
        <begin position="194"/>
        <end position="211"/>
    </location>
</feature>
<evidence type="ECO:0000256" key="4">
    <source>
        <dbReference type="ARBA" id="ARBA00023136"/>
    </source>
</evidence>
<feature type="transmembrane region" description="Helical" evidence="5">
    <location>
        <begin position="168"/>
        <end position="185"/>
    </location>
</feature>
<keyword evidence="2 5" id="KW-0812">Transmembrane</keyword>
<evidence type="ECO:0000256" key="3">
    <source>
        <dbReference type="ARBA" id="ARBA00022989"/>
    </source>
</evidence>
<feature type="transmembrane region" description="Helical" evidence="5">
    <location>
        <begin position="253"/>
        <end position="272"/>
    </location>
</feature>
<reference evidence="8" key="1">
    <citation type="journal article" date="2019" name="Int. J. Syst. Evol. Microbiol.">
        <title>The Global Catalogue of Microorganisms (GCM) 10K type strain sequencing project: providing services to taxonomists for standard genome sequencing and annotation.</title>
        <authorList>
            <consortium name="The Broad Institute Genomics Platform"/>
            <consortium name="The Broad Institute Genome Sequencing Center for Infectious Disease"/>
            <person name="Wu L."/>
            <person name="Ma J."/>
        </authorList>
    </citation>
    <scope>NUCLEOTIDE SEQUENCE [LARGE SCALE GENOMIC DNA]</scope>
    <source>
        <strain evidence="8">CGMCC 1.16275</strain>
    </source>
</reference>
<feature type="transmembrane region" description="Helical" evidence="5">
    <location>
        <begin position="306"/>
        <end position="323"/>
    </location>
</feature>
<organism evidence="7 8">
    <name type="scientific">Sphingomonas tabacisoli</name>
    <dbReference type="NCBI Taxonomy" id="2249466"/>
    <lineage>
        <taxon>Bacteria</taxon>
        <taxon>Pseudomonadati</taxon>
        <taxon>Pseudomonadota</taxon>
        <taxon>Alphaproteobacteria</taxon>
        <taxon>Sphingomonadales</taxon>
        <taxon>Sphingomonadaceae</taxon>
        <taxon>Sphingomonas</taxon>
    </lineage>
</organism>
<dbReference type="RefSeq" id="WP_380885843.1">
    <property type="nucleotide sequence ID" value="NZ_JBHUDY010000001.1"/>
</dbReference>
<feature type="transmembrane region" description="Helical" evidence="5">
    <location>
        <begin position="139"/>
        <end position="162"/>
    </location>
</feature>
<feature type="transmembrane region" description="Helical" evidence="5">
    <location>
        <begin position="335"/>
        <end position="356"/>
    </location>
</feature>
<dbReference type="Pfam" id="PF04932">
    <property type="entry name" value="Wzy_C"/>
    <property type="match status" value="1"/>
</dbReference>
<feature type="transmembrane region" description="Helical" evidence="5">
    <location>
        <begin position="284"/>
        <end position="300"/>
    </location>
</feature>
<dbReference type="EMBL" id="JBHUDY010000001">
    <property type="protein sequence ID" value="MFD1610298.1"/>
    <property type="molecule type" value="Genomic_DNA"/>
</dbReference>
<name>A0ABW4HXD4_9SPHN</name>
<keyword evidence="3 5" id="KW-1133">Transmembrane helix</keyword>
<keyword evidence="8" id="KW-1185">Reference proteome</keyword>
<sequence>MLPGYRQEPSPLRKLVTKSLFYVTIVTASLFYGLCVALLPPLFLLYFSFPVLVLVLLTIWALPDGTRGPLGLLTFSFFAFAAVLVIWPDYMAVQIPGFAWISARRIWSWMLALSLLLCLSMSGEMRRELADRMGKTKPFWIMAATYFALHWLTLPISATVAVSFNQSLNQVFVWGLPLIAATFLFDKPKNLRRWEVLILIAVAINCVISILEYRNGRLLWADHIPGFLTVQDEVLQRILQGAIRDGEYRVTSVFTVALCLAEFLSLAVPYALHRAFSSNHLGRILFWVLVDLVLLGAIILTRARLGIVGLLVSHSVFLLLWGAKRWMAKGRDLIGPAISLAYPVAASAFIFAMLFVPAVHNRTIGGGSTGFSDDSRKVQFHMFWPKLFRNPFGYGTARSGDTLDYHLPSGMVTVDSYFISVGLDYGVLGLICFFGMFFYTFALASRTYLTSNSKEAELALPLACGIAVLFFVRLVLSQSDNVPFIFILFGMTIAMYARYAAAPKRQGLGAAAVPARTMPGQLQPAE</sequence>
<dbReference type="InterPro" id="IPR007016">
    <property type="entry name" value="O-antigen_ligase-rel_domated"/>
</dbReference>
<keyword evidence="4 5" id="KW-0472">Membrane</keyword>
<feature type="transmembrane region" description="Helical" evidence="5">
    <location>
        <begin position="482"/>
        <end position="501"/>
    </location>
</feature>
<evidence type="ECO:0000256" key="5">
    <source>
        <dbReference type="SAM" id="Phobius"/>
    </source>
</evidence>
<evidence type="ECO:0000259" key="6">
    <source>
        <dbReference type="Pfam" id="PF04932"/>
    </source>
</evidence>
<evidence type="ECO:0000313" key="8">
    <source>
        <dbReference type="Proteomes" id="UP001597115"/>
    </source>
</evidence>
<feature type="transmembrane region" description="Helical" evidence="5">
    <location>
        <begin position="456"/>
        <end position="476"/>
    </location>
</feature>
<keyword evidence="7" id="KW-0436">Ligase</keyword>
<feature type="transmembrane region" description="Helical" evidence="5">
    <location>
        <begin position="70"/>
        <end position="87"/>
    </location>
</feature>
<dbReference type="PANTHER" id="PTHR37422:SF13">
    <property type="entry name" value="LIPOPOLYSACCHARIDE BIOSYNTHESIS PROTEIN PA4999-RELATED"/>
    <property type="match status" value="1"/>
</dbReference>
<evidence type="ECO:0000256" key="1">
    <source>
        <dbReference type="ARBA" id="ARBA00004141"/>
    </source>
</evidence>
<dbReference type="Proteomes" id="UP001597115">
    <property type="component" value="Unassembled WGS sequence"/>
</dbReference>
<accession>A0ABW4HXD4</accession>
<feature type="domain" description="O-antigen ligase-related" evidence="6">
    <location>
        <begin position="292"/>
        <end position="434"/>
    </location>
</feature>
<dbReference type="InterPro" id="IPR051533">
    <property type="entry name" value="WaaL-like"/>
</dbReference>